<comment type="caution">
    <text evidence="2">The sequence shown here is derived from an EMBL/GenBank/DDBJ whole genome shotgun (WGS) entry which is preliminary data.</text>
</comment>
<dbReference type="Proteomes" id="UP000789570">
    <property type="component" value="Unassembled WGS sequence"/>
</dbReference>
<dbReference type="OrthoDB" id="2387744at2759"/>
<name>A0A9N9D9V5_9GLOM</name>
<feature type="transmembrane region" description="Helical" evidence="1">
    <location>
        <begin position="111"/>
        <end position="137"/>
    </location>
</feature>
<dbReference type="EMBL" id="CAJVPQ010003579">
    <property type="protein sequence ID" value="CAG8631879.1"/>
    <property type="molecule type" value="Genomic_DNA"/>
</dbReference>
<dbReference type="AlphaFoldDB" id="A0A9N9D9V5"/>
<organism evidence="2 3">
    <name type="scientific">Funneliformis caledonium</name>
    <dbReference type="NCBI Taxonomy" id="1117310"/>
    <lineage>
        <taxon>Eukaryota</taxon>
        <taxon>Fungi</taxon>
        <taxon>Fungi incertae sedis</taxon>
        <taxon>Mucoromycota</taxon>
        <taxon>Glomeromycotina</taxon>
        <taxon>Glomeromycetes</taxon>
        <taxon>Glomerales</taxon>
        <taxon>Glomeraceae</taxon>
        <taxon>Funneliformis</taxon>
    </lineage>
</organism>
<protein>
    <submittedName>
        <fullName evidence="2">4875_t:CDS:1</fullName>
    </submittedName>
</protein>
<evidence type="ECO:0000313" key="2">
    <source>
        <dbReference type="EMBL" id="CAG8631879.1"/>
    </source>
</evidence>
<evidence type="ECO:0000313" key="3">
    <source>
        <dbReference type="Proteomes" id="UP000789570"/>
    </source>
</evidence>
<proteinExistence type="predicted"/>
<reference evidence="2" key="1">
    <citation type="submission" date="2021-06" db="EMBL/GenBank/DDBJ databases">
        <authorList>
            <person name="Kallberg Y."/>
            <person name="Tangrot J."/>
            <person name="Rosling A."/>
        </authorList>
    </citation>
    <scope>NUCLEOTIDE SEQUENCE</scope>
    <source>
        <strain evidence="2">UK204</strain>
    </source>
</reference>
<accession>A0A9N9D9V5</accession>
<evidence type="ECO:0000256" key="1">
    <source>
        <dbReference type="SAM" id="Phobius"/>
    </source>
</evidence>
<keyword evidence="3" id="KW-1185">Reference proteome</keyword>
<keyword evidence="1" id="KW-0472">Membrane</keyword>
<sequence length="289" mass="34319">MIPIKKREFDHVDNNDENDKRKFINRRKRQIYNYKIRSKKDERNVEIKITKGVNSMETQNFKRYKLNAKTESLWKREENNKDVRDSILFRDPFSSRYSNDQISYLKGETKLTLNTSLIIFGITGASLVVVVILILIIRRTNFCKNFTSSLVKNTYQHRHLLKRGKDSTNHDDDKIVPVIVSNDKSEDDDEITKLTPVARFSSSRRRKSRSSITKFNFSPQNSIRKSNCSRYDFLKSKINYLDQDFNNYFKPVHSLFEKDLIEEIDETIKDDFVFNSLPKEAVNWEECMR</sequence>
<gene>
    <name evidence="2" type="ORF">FCALED_LOCUS10109</name>
</gene>
<keyword evidence="1" id="KW-0812">Transmembrane</keyword>
<keyword evidence="1" id="KW-1133">Transmembrane helix</keyword>